<reference evidence="3" key="1">
    <citation type="submission" date="2022-11" db="EMBL/GenBank/DDBJ databases">
        <title>Centuries of genome instability and evolution in soft-shell clam transmissible cancer (bioRxiv).</title>
        <authorList>
            <person name="Hart S.F.M."/>
            <person name="Yonemitsu M.A."/>
            <person name="Giersch R.M."/>
            <person name="Beal B.F."/>
            <person name="Arriagada G."/>
            <person name="Davis B.W."/>
            <person name="Ostrander E.A."/>
            <person name="Goff S.P."/>
            <person name="Metzger M.J."/>
        </authorList>
    </citation>
    <scope>NUCLEOTIDE SEQUENCE</scope>
    <source>
        <strain evidence="3">MELC-2E11</strain>
        <tissue evidence="3">Siphon/mantle</tissue>
    </source>
</reference>
<dbReference type="InterPro" id="IPR029055">
    <property type="entry name" value="Ntn_hydrolases_N"/>
</dbReference>
<evidence type="ECO:0000256" key="1">
    <source>
        <dbReference type="ARBA" id="ARBA00016157"/>
    </source>
</evidence>
<name>A0ABY7G9F6_MYAAR</name>
<proteinExistence type="predicted"/>
<dbReference type="PANTHER" id="PTHR32194">
    <property type="entry name" value="METALLOPROTEASE TLDD"/>
    <property type="match status" value="1"/>
</dbReference>
<keyword evidence="4" id="KW-1185">Reference proteome</keyword>
<evidence type="ECO:0000256" key="2">
    <source>
        <dbReference type="ARBA" id="ARBA00023242"/>
    </source>
</evidence>
<dbReference type="SUPFAM" id="SSF56235">
    <property type="entry name" value="N-terminal nucleophile aminohydrolases (Ntn hydrolases)"/>
    <property type="match status" value="1"/>
</dbReference>
<dbReference type="PANTHER" id="PTHR32194:SF6">
    <property type="entry name" value="PROTEASOME SUBUNIT BETA"/>
    <property type="match status" value="1"/>
</dbReference>
<dbReference type="Pfam" id="PF00227">
    <property type="entry name" value="Proteasome"/>
    <property type="match status" value="1"/>
</dbReference>
<dbReference type="Proteomes" id="UP001164746">
    <property type="component" value="Chromosome 16"/>
</dbReference>
<evidence type="ECO:0000313" key="4">
    <source>
        <dbReference type="Proteomes" id="UP001164746"/>
    </source>
</evidence>
<dbReference type="InterPro" id="IPR001353">
    <property type="entry name" value="Proteasome_sua/b"/>
</dbReference>
<sequence>MKIEEECLNDGFGYTPSSLFSWLTRVMYNRRSNINPLWNTYVVAGWDNGQGFLGYVDKIGVAYQAPTIATGYGAYIAQPLLREAVEKNPNMTSAQAAEIVDNCLRYEVAIVTKDGVEIRTPCASKPNWEIAHLIKGYE</sequence>
<protein>
    <recommendedName>
        <fullName evidence="1">Proteasome subunit beta type-4</fullName>
    </recommendedName>
</protein>
<accession>A0ABY7G9F6</accession>
<dbReference type="Gene3D" id="3.60.20.10">
    <property type="entry name" value="Glutamine Phosphoribosylpyrophosphate, subunit 1, domain 1"/>
    <property type="match status" value="1"/>
</dbReference>
<organism evidence="3 4">
    <name type="scientific">Mya arenaria</name>
    <name type="common">Soft-shell clam</name>
    <dbReference type="NCBI Taxonomy" id="6604"/>
    <lineage>
        <taxon>Eukaryota</taxon>
        <taxon>Metazoa</taxon>
        <taxon>Spiralia</taxon>
        <taxon>Lophotrochozoa</taxon>
        <taxon>Mollusca</taxon>
        <taxon>Bivalvia</taxon>
        <taxon>Autobranchia</taxon>
        <taxon>Heteroconchia</taxon>
        <taxon>Euheterodonta</taxon>
        <taxon>Imparidentia</taxon>
        <taxon>Neoheterodontei</taxon>
        <taxon>Myida</taxon>
        <taxon>Myoidea</taxon>
        <taxon>Myidae</taxon>
        <taxon>Mya</taxon>
    </lineage>
</organism>
<evidence type="ECO:0000313" key="3">
    <source>
        <dbReference type="EMBL" id="WAR29721.1"/>
    </source>
</evidence>
<keyword evidence="2" id="KW-0539">Nucleus</keyword>
<dbReference type="InterPro" id="IPR023333">
    <property type="entry name" value="Proteasome_suB-type"/>
</dbReference>
<dbReference type="EMBL" id="CP111027">
    <property type="protein sequence ID" value="WAR29721.1"/>
    <property type="molecule type" value="Genomic_DNA"/>
</dbReference>
<gene>
    <name evidence="3" type="ORF">MAR_003289</name>
</gene>